<dbReference type="GO" id="GO:0003677">
    <property type="term" value="F:DNA binding"/>
    <property type="evidence" value="ECO:0007669"/>
    <property type="project" value="UniProtKB-KW"/>
</dbReference>
<keyword evidence="3" id="KW-0804">Transcription</keyword>
<evidence type="ECO:0000313" key="6">
    <source>
        <dbReference type="Proteomes" id="UP000436822"/>
    </source>
</evidence>
<proteinExistence type="predicted"/>
<dbReference type="PANTHER" id="PTHR30579">
    <property type="entry name" value="TRANSCRIPTIONAL REGULATOR"/>
    <property type="match status" value="1"/>
</dbReference>
<dbReference type="AlphaFoldDB" id="A0A6N6JHE6"/>
<gene>
    <name evidence="5" type="ORF">KIN_27400</name>
</gene>
<evidence type="ECO:0000256" key="1">
    <source>
        <dbReference type="ARBA" id="ARBA00023015"/>
    </source>
</evidence>
<comment type="caution">
    <text evidence="5">The sequence shown here is derived from an EMBL/GenBank/DDBJ whole genome shotgun (WGS) entry which is preliminary data.</text>
</comment>
<protein>
    <submittedName>
        <fullName evidence="5">LysR family transcriptional regulator</fullName>
    </submittedName>
</protein>
<reference evidence="5 6" key="1">
    <citation type="submission" date="2019-12" db="EMBL/GenBank/DDBJ databases">
        <title>Litoreibacter badius sp. nov., a novel bacteriochlorophyll a-containing bacterium in the genus Litoreibacter.</title>
        <authorList>
            <person name="Kanamuro M."/>
            <person name="Takabe Y."/>
            <person name="Mori K."/>
            <person name="Takaichi S."/>
            <person name="Hanada S."/>
        </authorList>
    </citation>
    <scope>NUCLEOTIDE SEQUENCE [LARGE SCALE GENOMIC DNA]</scope>
    <source>
        <strain evidence="5 6">K6</strain>
    </source>
</reference>
<dbReference type="NCBIfam" id="NF002964">
    <property type="entry name" value="PRK03635.1"/>
    <property type="match status" value="1"/>
</dbReference>
<evidence type="ECO:0000313" key="5">
    <source>
        <dbReference type="EMBL" id="GFE65666.1"/>
    </source>
</evidence>
<accession>A0A6N6JHE6</accession>
<dbReference type="PANTHER" id="PTHR30579:SF2">
    <property type="entry name" value="HTH-TYPE TRANSCRIPTIONAL REGULATOR ARGP"/>
    <property type="match status" value="1"/>
</dbReference>
<dbReference type="SUPFAM" id="SSF53850">
    <property type="entry name" value="Periplasmic binding protein-like II"/>
    <property type="match status" value="1"/>
</dbReference>
<dbReference type="EMBL" id="BLJE01000002">
    <property type="protein sequence ID" value="GFE65666.1"/>
    <property type="molecule type" value="Genomic_DNA"/>
</dbReference>
<organism evidence="5 6">
    <name type="scientific">Litoreibacter roseus</name>
    <dbReference type="NCBI Taxonomy" id="2601869"/>
    <lineage>
        <taxon>Bacteria</taxon>
        <taxon>Pseudomonadati</taxon>
        <taxon>Pseudomonadota</taxon>
        <taxon>Alphaproteobacteria</taxon>
        <taxon>Rhodobacterales</taxon>
        <taxon>Roseobacteraceae</taxon>
        <taxon>Litoreibacter</taxon>
    </lineage>
</organism>
<evidence type="ECO:0000259" key="4">
    <source>
        <dbReference type="Pfam" id="PF03466"/>
    </source>
</evidence>
<dbReference type="InterPro" id="IPR050176">
    <property type="entry name" value="LTTR"/>
</dbReference>
<feature type="domain" description="LysR substrate-binding" evidence="4">
    <location>
        <begin position="45"/>
        <end position="221"/>
    </location>
</feature>
<dbReference type="Pfam" id="PF03466">
    <property type="entry name" value="LysR_substrate"/>
    <property type="match status" value="1"/>
</dbReference>
<keyword evidence="1" id="KW-0805">Transcription regulation</keyword>
<dbReference type="InterPro" id="IPR005119">
    <property type="entry name" value="LysR_subst-bd"/>
</dbReference>
<keyword evidence="2" id="KW-0238">DNA-binding</keyword>
<dbReference type="Gene3D" id="3.40.190.290">
    <property type="match status" value="1"/>
</dbReference>
<evidence type="ECO:0000256" key="3">
    <source>
        <dbReference type="ARBA" id="ARBA00023163"/>
    </source>
</evidence>
<sequence length="255" mass="27211">MLVHRGTPCTPTEIGHRLVAHADQIAVLEKGLTEDLNVARPSDALVRIAVSADSLATWIPPALAGQSGVLFDVLIDDQDHADELLRKSAVSAALTSKGARVQGSDIHALGNLRYIATASPGFVAKHFPDGPTAEAFRLAPAMTFNQKDALQKQWVQKITGKKIDLPTHYMASTHAFIDAALLGIGWGMNPAALVGAHIKSGRLVAIDETVPLDVPLYWQISRIAAKPLAGLTRAIKREAKMQLIQTGTLSGGTRD</sequence>
<evidence type="ECO:0000256" key="2">
    <source>
        <dbReference type="ARBA" id="ARBA00023125"/>
    </source>
</evidence>
<keyword evidence="6" id="KW-1185">Reference proteome</keyword>
<dbReference type="GO" id="GO:0003700">
    <property type="term" value="F:DNA-binding transcription factor activity"/>
    <property type="evidence" value="ECO:0007669"/>
    <property type="project" value="TreeGrafter"/>
</dbReference>
<name>A0A6N6JHE6_9RHOB</name>
<dbReference type="Proteomes" id="UP000436822">
    <property type="component" value="Unassembled WGS sequence"/>
</dbReference>